<keyword evidence="2" id="KW-1185">Reference proteome</keyword>
<evidence type="ECO:0000313" key="1">
    <source>
        <dbReference type="EMBL" id="SHO43119.1"/>
    </source>
</evidence>
<sequence>MKLMLPLDKDGVPYDEGSERASSVEDYKVTCIQFIKDISSDYLAWVDYYKLPEDEDKKRRTQIHAIVERTNDWIAKIATTIKGVDVVMNDGIQKMAESTAGYPFQIGVFVNNTSGYTIAKPGMIDINIKSVGKEGMKTKLGWHQKDKRFLISSTAPVTIDESNIPDGDFDLLDLHLKMDAQKCQLRDVVSFTVVVMETRDGQEYERRGKTTIIHMG</sequence>
<proteinExistence type="predicted"/>
<accession>A0A2H1EFQ3</accession>
<dbReference type="EMBL" id="FRFC01000002">
    <property type="protein sequence ID" value="SHO43119.1"/>
    <property type="molecule type" value="Genomic_DNA"/>
</dbReference>
<gene>
    <name evidence="1" type="ORF">NSIN_100006</name>
</gene>
<dbReference type="AlphaFoldDB" id="A0A2H1EFQ3"/>
<organism evidence="1 2">
    <name type="scientific">Nitrosotalea sinensis</name>
    <dbReference type="NCBI Taxonomy" id="1499975"/>
    <lineage>
        <taxon>Archaea</taxon>
        <taxon>Nitrososphaerota</taxon>
        <taxon>Nitrososphaeria</taxon>
        <taxon>Nitrosotaleales</taxon>
        <taxon>Nitrosotaleaceae</taxon>
        <taxon>Nitrosotalea</taxon>
    </lineage>
</organism>
<name>A0A2H1EFQ3_9ARCH</name>
<evidence type="ECO:0000313" key="2">
    <source>
        <dbReference type="Proteomes" id="UP000232412"/>
    </source>
</evidence>
<protein>
    <submittedName>
        <fullName evidence="1">Uncharacterized protein</fullName>
    </submittedName>
</protein>
<reference evidence="2" key="1">
    <citation type="submission" date="2016-12" db="EMBL/GenBank/DDBJ databases">
        <authorList>
            <person name="Herbold C."/>
        </authorList>
    </citation>
    <scope>NUCLEOTIDE SEQUENCE [LARGE SCALE GENOMIC DNA]</scope>
</reference>
<dbReference type="Proteomes" id="UP000232412">
    <property type="component" value="Unassembled WGS sequence"/>
</dbReference>
<dbReference type="OrthoDB" id="10526at2157"/>